<keyword evidence="1 4" id="KW-0349">Heme</keyword>
<gene>
    <name evidence="7" type="ORF">C7389_11854</name>
</gene>
<evidence type="ECO:0000256" key="4">
    <source>
        <dbReference type="PROSITE-ProRule" id="PRU00433"/>
    </source>
</evidence>
<sequence>MSQHMPERKERAATSEPAVFFARLRGESRQAKQGFARWSPPWHADRRAGARSDGAHLTADAPPRRSLSPAFPREEGGSTASTAARTTGPDSFPTGQNDTNNNRTQASGAQATLANAANAQAPKAAANHRRPFRTLLRTATLSALPLLALAAGANLDKRPGGDFTTDDQGREAYTRIAWEQVPAAQREAIANGRGLVRQTWVISPSVDPSIAGLGPTYNRPSCLSCHARNGRGEPPASADEPMRSMLVRLSIPGLDTHGGPRPEPVYGEQLNEIGVPGVPGEGEAYLQWQTQVERLADGTEVELRRPTVAFRKLAFGPLHADTLSSPRVAPAIFGLGLLEAVPEADILAIAEEQRREGRGVAGMPNRVWDVAQGRTVLGRFGWKANQPDLRQQVAGALAGDMGITSALFPEPNCPPAQSACAAWGADRHPELSAEALQDMTLYHYALMVPARRRTEAPEVQRGEQLFAAAGCASCHRPALRTGPFPPFPALAGQTIRPYTDLLLHDMGDGLADGRPDYLASGRQWRTPPLWGLGLLPVASEHGTLLHDGRARSPLEAILWHGGEASASREAVRAMAKAEREALLAFLASL</sequence>
<dbReference type="GO" id="GO:0046872">
    <property type="term" value="F:metal ion binding"/>
    <property type="evidence" value="ECO:0007669"/>
    <property type="project" value="UniProtKB-KW"/>
</dbReference>
<evidence type="ECO:0000256" key="3">
    <source>
        <dbReference type="ARBA" id="ARBA00023004"/>
    </source>
</evidence>
<dbReference type="InterPro" id="IPR036909">
    <property type="entry name" value="Cyt_c-like_dom_sf"/>
</dbReference>
<feature type="compositionally biased region" description="Low complexity" evidence="5">
    <location>
        <begin position="77"/>
        <end position="88"/>
    </location>
</feature>
<evidence type="ECO:0000256" key="5">
    <source>
        <dbReference type="SAM" id="MobiDB-lite"/>
    </source>
</evidence>
<evidence type="ECO:0000256" key="2">
    <source>
        <dbReference type="ARBA" id="ARBA00022723"/>
    </source>
</evidence>
<comment type="caution">
    <text evidence="7">The sequence shown here is derived from an EMBL/GenBank/DDBJ whole genome shotgun (WGS) entry which is preliminary data.</text>
</comment>
<feature type="compositionally biased region" description="Polar residues" evidence="5">
    <location>
        <begin position="93"/>
        <end position="104"/>
    </location>
</feature>
<dbReference type="InterPro" id="IPR051395">
    <property type="entry name" value="Cytochrome_c_Peroxidase/MauG"/>
</dbReference>
<keyword evidence="8" id="KW-1185">Reference proteome</keyword>
<feature type="region of interest" description="Disordered" evidence="5">
    <location>
        <begin position="24"/>
        <end position="109"/>
    </location>
</feature>
<dbReference type="GO" id="GO:0020037">
    <property type="term" value="F:heme binding"/>
    <property type="evidence" value="ECO:0007669"/>
    <property type="project" value="InterPro"/>
</dbReference>
<dbReference type="GO" id="GO:0004130">
    <property type="term" value="F:cytochrome-c peroxidase activity"/>
    <property type="evidence" value="ECO:0007669"/>
    <property type="project" value="TreeGrafter"/>
</dbReference>
<proteinExistence type="predicted"/>
<evidence type="ECO:0000259" key="6">
    <source>
        <dbReference type="PROSITE" id="PS51007"/>
    </source>
</evidence>
<feature type="compositionally biased region" description="Basic and acidic residues" evidence="5">
    <location>
        <begin position="43"/>
        <end position="54"/>
    </location>
</feature>
<keyword evidence="3 4" id="KW-0408">Iron</keyword>
<dbReference type="SUPFAM" id="SSF46626">
    <property type="entry name" value="Cytochrome c"/>
    <property type="match status" value="1"/>
</dbReference>
<dbReference type="Pfam" id="PF06537">
    <property type="entry name" value="DHOR"/>
    <property type="match status" value="1"/>
</dbReference>
<evidence type="ECO:0000313" key="7">
    <source>
        <dbReference type="EMBL" id="TDN47745.1"/>
    </source>
</evidence>
<dbReference type="EMBL" id="SNVV01000018">
    <property type="protein sequence ID" value="TDN47745.1"/>
    <property type="molecule type" value="Genomic_DNA"/>
</dbReference>
<dbReference type="PANTHER" id="PTHR30600:SF4">
    <property type="entry name" value="CYTOCHROME C DOMAIN-CONTAINING PROTEIN"/>
    <property type="match status" value="1"/>
</dbReference>
<organism evidence="7 8">
    <name type="scientific">Azoarcus indigens</name>
    <dbReference type="NCBI Taxonomy" id="29545"/>
    <lineage>
        <taxon>Bacteria</taxon>
        <taxon>Pseudomonadati</taxon>
        <taxon>Pseudomonadota</taxon>
        <taxon>Betaproteobacteria</taxon>
        <taxon>Rhodocyclales</taxon>
        <taxon>Zoogloeaceae</taxon>
        <taxon>Azoarcus</taxon>
    </lineage>
</organism>
<dbReference type="InterPro" id="IPR010538">
    <property type="entry name" value="DHOR"/>
</dbReference>
<dbReference type="PROSITE" id="PS51007">
    <property type="entry name" value="CYTC"/>
    <property type="match status" value="1"/>
</dbReference>
<protein>
    <submittedName>
        <fullName evidence="7">CxxC motif-containing protein (DUF1111 family)</fullName>
    </submittedName>
</protein>
<evidence type="ECO:0000313" key="8">
    <source>
        <dbReference type="Proteomes" id="UP000295129"/>
    </source>
</evidence>
<dbReference type="GO" id="GO:0009055">
    <property type="term" value="F:electron transfer activity"/>
    <property type="evidence" value="ECO:0007669"/>
    <property type="project" value="InterPro"/>
</dbReference>
<dbReference type="Gene3D" id="1.10.760.10">
    <property type="entry name" value="Cytochrome c-like domain"/>
    <property type="match status" value="1"/>
</dbReference>
<feature type="domain" description="Cytochrome c" evidence="6">
    <location>
        <begin position="457"/>
        <end position="589"/>
    </location>
</feature>
<accession>A0A4R6DRL7</accession>
<keyword evidence="2 4" id="KW-0479">Metal-binding</keyword>
<name>A0A4R6DRL7_9RHOO</name>
<reference evidence="7 8" key="1">
    <citation type="submission" date="2019-03" db="EMBL/GenBank/DDBJ databases">
        <title>Genomic Encyclopedia of Type Strains, Phase IV (KMG-IV): sequencing the most valuable type-strain genomes for metagenomic binning, comparative biology and taxonomic classification.</title>
        <authorList>
            <person name="Goeker M."/>
        </authorList>
    </citation>
    <scope>NUCLEOTIDE SEQUENCE [LARGE SCALE GENOMIC DNA]</scope>
    <source>
        <strain evidence="7 8">DSM 12121</strain>
    </source>
</reference>
<dbReference type="RefSeq" id="WP_246034869.1">
    <property type="nucleotide sequence ID" value="NZ_SNVV01000018.1"/>
</dbReference>
<evidence type="ECO:0000256" key="1">
    <source>
        <dbReference type="ARBA" id="ARBA00022617"/>
    </source>
</evidence>
<dbReference type="PANTHER" id="PTHR30600">
    <property type="entry name" value="CYTOCHROME C PEROXIDASE-RELATED"/>
    <property type="match status" value="1"/>
</dbReference>
<dbReference type="Proteomes" id="UP000295129">
    <property type="component" value="Unassembled WGS sequence"/>
</dbReference>
<dbReference type="InterPro" id="IPR009056">
    <property type="entry name" value="Cyt_c-like_dom"/>
</dbReference>
<dbReference type="AlphaFoldDB" id="A0A4R6DRL7"/>